<evidence type="ECO:0000313" key="9">
    <source>
        <dbReference type="EMBL" id="CAF4014948.1"/>
    </source>
</evidence>
<name>A0A813YH21_9BILA</name>
<evidence type="ECO:0000313" key="8">
    <source>
        <dbReference type="EMBL" id="CAF0966567.1"/>
    </source>
</evidence>
<dbReference type="InterPro" id="IPR017452">
    <property type="entry name" value="GPCR_Rhodpsn_7TM"/>
</dbReference>
<gene>
    <name evidence="10" type="ORF">FNK824_LOCUS31647</name>
    <name evidence="9" type="ORF">OTI717_LOCUS29766</name>
    <name evidence="7" type="ORF">RFH988_LOCUS8134</name>
    <name evidence="8" type="ORF">SEV965_LOCUS9019</name>
</gene>
<dbReference type="InterPro" id="IPR052954">
    <property type="entry name" value="GPCR-Ligand_Int"/>
</dbReference>
<dbReference type="EMBL" id="CAJOAX010007658">
    <property type="protein sequence ID" value="CAF4014948.1"/>
    <property type="molecule type" value="Genomic_DNA"/>
</dbReference>
<dbReference type="InterPro" id="IPR000276">
    <property type="entry name" value="GPCR_Rhodpsn"/>
</dbReference>
<dbReference type="Proteomes" id="UP000663874">
    <property type="component" value="Unassembled WGS sequence"/>
</dbReference>
<dbReference type="Gene3D" id="1.20.1070.10">
    <property type="entry name" value="Rhodopsin 7-helix transmembrane proteins"/>
    <property type="match status" value="1"/>
</dbReference>
<evidence type="ECO:0000313" key="10">
    <source>
        <dbReference type="EMBL" id="CAF4106673.1"/>
    </source>
</evidence>
<comment type="caution">
    <text evidence="7">The sequence shown here is derived from an EMBL/GenBank/DDBJ whole genome shotgun (WGS) entry which is preliminary data.</text>
</comment>
<dbReference type="SUPFAM" id="SSF81321">
    <property type="entry name" value="Family A G protein-coupled receptor-like"/>
    <property type="match status" value="1"/>
</dbReference>
<protein>
    <recommendedName>
        <fullName evidence="6">G-protein coupled receptors family 1 profile domain-containing protein</fullName>
    </recommendedName>
</protein>
<dbReference type="PROSITE" id="PS50262">
    <property type="entry name" value="G_PROTEIN_RECEP_F1_2"/>
    <property type="match status" value="1"/>
</dbReference>
<accession>A0A813YH21</accession>
<dbReference type="GO" id="GO:0004930">
    <property type="term" value="F:G protein-coupled receptor activity"/>
    <property type="evidence" value="ECO:0007669"/>
    <property type="project" value="InterPro"/>
</dbReference>
<feature type="transmembrane region" description="Helical" evidence="5">
    <location>
        <begin position="71"/>
        <end position="97"/>
    </location>
</feature>
<evidence type="ECO:0000256" key="2">
    <source>
        <dbReference type="ARBA" id="ARBA00022692"/>
    </source>
</evidence>
<dbReference type="EMBL" id="CAJNOO010000270">
    <property type="protein sequence ID" value="CAF0884245.1"/>
    <property type="molecule type" value="Genomic_DNA"/>
</dbReference>
<evidence type="ECO:0000256" key="4">
    <source>
        <dbReference type="ARBA" id="ARBA00023136"/>
    </source>
</evidence>
<evidence type="ECO:0000256" key="1">
    <source>
        <dbReference type="ARBA" id="ARBA00004370"/>
    </source>
</evidence>
<dbReference type="EMBL" id="CAJOBE010010367">
    <property type="protein sequence ID" value="CAF4106673.1"/>
    <property type="molecule type" value="Genomic_DNA"/>
</dbReference>
<feature type="domain" description="G-protein coupled receptors family 1 profile" evidence="6">
    <location>
        <begin position="1"/>
        <end position="187"/>
    </location>
</feature>
<keyword evidence="3 5" id="KW-1133">Transmembrane helix</keyword>
<organism evidence="7 11">
    <name type="scientific">Rotaria sordida</name>
    <dbReference type="NCBI Taxonomy" id="392033"/>
    <lineage>
        <taxon>Eukaryota</taxon>
        <taxon>Metazoa</taxon>
        <taxon>Spiralia</taxon>
        <taxon>Gnathifera</taxon>
        <taxon>Rotifera</taxon>
        <taxon>Eurotatoria</taxon>
        <taxon>Bdelloidea</taxon>
        <taxon>Philodinida</taxon>
        <taxon>Philodinidae</taxon>
        <taxon>Rotaria</taxon>
    </lineage>
</organism>
<feature type="transmembrane region" description="Helical" evidence="5">
    <location>
        <begin position="131"/>
        <end position="151"/>
    </location>
</feature>
<feature type="transmembrane region" description="Helical" evidence="5">
    <location>
        <begin position="163"/>
        <end position="188"/>
    </location>
</feature>
<reference evidence="7" key="1">
    <citation type="submission" date="2021-02" db="EMBL/GenBank/DDBJ databases">
        <authorList>
            <person name="Nowell W R."/>
        </authorList>
    </citation>
    <scope>NUCLEOTIDE SEQUENCE</scope>
</reference>
<dbReference type="Proteomes" id="UP000663823">
    <property type="component" value="Unassembled WGS sequence"/>
</dbReference>
<dbReference type="EMBL" id="CAJNOU010000344">
    <property type="protein sequence ID" value="CAF0966567.1"/>
    <property type="molecule type" value="Genomic_DNA"/>
</dbReference>
<dbReference type="GO" id="GO:0016020">
    <property type="term" value="C:membrane"/>
    <property type="evidence" value="ECO:0007669"/>
    <property type="project" value="UniProtKB-SubCell"/>
</dbReference>
<dbReference type="OrthoDB" id="10031384at2759"/>
<evidence type="ECO:0000313" key="11">
    <source>
        <dbReference type="Proteomes" id="UP000663882"/>
    </source>
</evidence>
<evidence type="ECO:0000256" key="5">
    <source>
        <dbReference type="SAM" id="Phobius"/>
    </source>
</evidence>
<keyword evidence="4 5" id="KW-0472">Membrane</keyword>
<dbReference type="AlphaFoldDB" id="A0A813YH21"/>
<comment type="subcellular location">
    <subcellularLocation>
        <location evidence="1">Membrane</location>
    </subcellularLocation>
</comment>
<evidence type="ECO:0000259" key="6">
    <source>
        <dbReference type="PROSITE" id="PS50262"/>
    </source>
</evidence>
<dbReference type="Pfam" id="PF00001">
    <property type="entry name" value="7tm_1"/>
    <property type="match status" value="1"/>
</dbReference>
<dbReference type="Proteomes" id="UP000663889">
    <property type="component" value="Unassembled WGS sequence"/>
</dbReference>
<proteinExistence type="predicted"/>
<dbReference type="Proteomes" id="UP000663882">
    <property type="component" value="Unassembled WGS sequence"/>
</dbReference>
<evidence type="ECO:0000313" key="7">
    <source>
        <dbReference type="EMBL" id="CAF0884245.1"/>
    </source>
</evidence>
<evidence type="ECO:0000256" key="3">
    <source>
        <dbReference type="ARBA" id="ARBA00022989"/>
    </source>
</evidence>
<feature type="transmembrane region" description="Helical" evidence="5">
    <location>
        <begin position="29"/>
        <end position="51"/>
    </location>
</feature>
<dbReference type="PANTHER" id="PTHR46641:SF18">
    <property type="entry name" value="G-PROTEIN COUPLED RECEPTORS FAMILY 1 PROFILE DOMAIN-CONTAINING PROTEIN"/>
    <property type="match status" value="1"/>
</dbReference>
<sequence length="244" mass="28319">MSFLCLSAFDRWACTSQSTRIRQLSSIRVARRVFPIPFILWSLVNVPLLVYSDLVPTTLACWFTNDLFMRIGILFLSPILTVLLPLIVLILFGLLTYRNIHRVTHVRQQPNQNRLSNWEQQMTRMMLIQTLLSIFCTLPRAIFVVYTIFTIDESVTRSFDQLYIILLVDSITASIISVNFASSFYIFLLSSSRLRQMIQMYLKRLFNLRHNRVGATNILLTAPALTARQTTRVIGQSMVENERF</sequence>
<keyword evidence="2 5" id="KW-0812">Transmembrane</keyword>
<dbReference type="PANTHER" id="PTHR46641">
    <property type="entry name" value="FMRFAMIDE RECEPTOR-RELATED"/>
    <property type="match status" value="1"/>
</dbReference>